<proteinExistence type="inferred from homology"/>
<sequence length="379" mass="43265">MLRIAPLFLMLLTFFSCKTEKKEVENEVKEQTPISLKNAFADDFYMGAAINSSHINRTDTLGLNLVTKEYNSITPENIMKWMYLHPAKDTFFFDEADAYVNLGLENDMHIVGHTLVWHSQIADWMNSIKDSTEMATIIKHHVHTIVSRYKGKIATWDVVNEALNEDGSFRTSLLYNVMGDSYLEIAFTEAAKADPEAFLVYNDYNLWKPEKREGVVRLVKKLQAKGVKIDGVGMQGHYSIPGPTLKDIEDSIEAFAALGVKVMFTELDVTALPNPWELDGAAVEQDYSIYEGDVTMNPYTDGMNDSINKALSARYKDLFSLFLKHKDAISRVTFWGVTDRETWLNNWPINGRTNYPLLFDRAYQPKDAYHEIIALKQNN</sequence>
<keyword evidence="2 6" id="KW-0119">Carbohydrate metabolism</keyword>
<evidence type="ECO:0000259" key="7">
    <source>
        <dbReference type="PROSITE" id="PS51760"/>
    </source>
</evidence>
<dbReference type="AlphaFoldDB" id="A0AAU8R8G7"/>
<evidence type="ECO:0000313" key="9">
    <source>
        <dbReference type="Proteomes" id="UP000030786"/>
    </source>
</evidence>
<dbReference type="PANTHER" id="PTHR31490:SF90">
    <property type="entry name" value="ENDO-1,4-BETA-XYLANASE A"/>
    <property type="match status" value="1"/>
</dbReference>
<dbReference type="PROSITE" id="PS51257">
    <property type="entry name" value="PROKAR_LIPOPROTEIN"/>
    <property type="match status" value="1"/>
</dbReference>
<dbReference type="PANTHER" id="PTHR31490">
    <property type="entry name" value="GLYCOSYL HYDROLASE"/>
    <property type="match status" value="1"/>
</dbReference>
<dbReference type="InterPro" id="IPR031158">
    <property type="entry name" value="GH10_AS"/>
</dbReference>
<accession>A0AAU8R8G7</accession>
<dbReference type="SUPFAM" id="SSF51445">
    <property type="entry name" value="(Trans)glycosidases"/>
    <property type="match status" value="1"/>
</dbReference>
<evidence type="ECO:0000256" key="3">
    <source>
        <dbReference type="ARBA" id="ARBA00023295"/>
    </source>
</evidence>
<evidence type="ECO:0000256" key="6">
    <source>
        <dbReference type="RuleBase" id="RU361174"/>
    </source>
</evidence>
<comment type="catalytic activity">
    <reaction evidence="6">
        <text>Endohydrolysis of (1-&gt;4)-beta-D-xylosidic linkages in xylans.</text>
        <dbReference type="EC" id="3.2.1.8"/>
    </reaction>
</comment>
<evidence type="ECO:0000256" key="2">
    <source>
        <dbReference type="ARBA" id="ARBA00023277"/>
    </source>
</evidence>
<dbReference type="GO" id="GO:0000272">
    <property type="term" value="P:polysaccharide catabolic process"/>
    <property type="evidence" value="ECO:0007669"/>
    <property type="project" value="UniProtKB-KW"/>
</dbReference>
<dbReference type="PRINTS" id="PR00134">
    <property type="entry name" value="GLHYDRLASE10"/>
</dbReference>
<feature type="domain" description="GH10" evidence="7">
    <location>
        <begin position="30"/>
        <end position="375"/>
    </location>
</feature>
<dbReference type="Pfam" id="PF00331">
    <property type="entry name" value="Glyco_hydro_10"/>
    <property type="match status" value="1"/>
</dbReference>
<organism evidence="8 9">
    <name type="scientific">Cellulophaga baltica 18</name>
    <dbReference type="NCBI Taxonomy" id="1348584"/>
    <lineage>
        <taxon>Bacteria</taxon>
        <taxon>Pseudomonadati</taxon>
        <taxon>Bacteroidota</taxon>
        <taxon>Flavobacteriia</taxon>
        <taxon>Flavobacteriales</taxon>
        <taxon>Flavobacteriaceae</taxon>
        <taxon>Cellulophaga</taxon>
    </lineage>
</organism>
<evidence type="ECO:0000313" key="8">
    <source>
        <dbReference type="EMBL" id="AIZ40479.1"/>
    </source>
</evidence>
<comment type="similarity">
    <text evidence="6">Belongs to the glycosyl hydrolase 10 (cellulase F) family.</text>
</comment>
<evidence type="ECO:0000256" key="1">
    <source>
        <dbReference type="ARBA" id="ARBA00022801"/>
    </source>
</evidence>
<dbReference type="InterPro" id="IPR044846">
    <property type="entry name" value="GH10"/>
</dbReference>
<keyword evidence="1 6" id="KW-0378">Hydrolase</keyword>
<dbReference type="Proteomes" id="UP000030786">
    <property type="component" value="Chromosome"/>
</dbReference>
<dbReference type="RefSeq" id="WP_029444911.1">
    <property type="nucleotide sequence ID" value="NZ_CP009976.1"/>
</dbReference>
<dbReference type="GO" id="GO:0031176">
    <property type="term" value="F:endo-1,4-beta-xylanase activity"/>
    <property type="evidence" value="ECO:0007669"/>
    <property type="project" value="UniProtKB-EC"/>
</dbReference>
<feature type="active site" description="Nucleophile" evidence="5">
    <location>
        <position position="266"/>
    </location>
</feature>
<evidence type="ECO:0000256" key="5">
    <source>
        <dbReference type="PROSITE-ProRule" id="PRU10061"/>
    </source>
</evidence>
<dbReference type="EC" id="3.2.1.8" evidence="6"/>
<dbReference type="InterPro" id="IPR017853">
    <property type="entry name" value="GH"/>
</dbReference>
<reference evidence="8 9" key="1">
    <citation type="journal article" date="2014" name="Environ. Microbiol.">
        <title>Contrasting genomic patterns and infection strategies of two co-existing Bacteroidetes podovirus genera.</title>
        <authorList>
            <person name="Holmfeldt K."/>
            <person name="Howard-Varona C."/>
            <person name="Solonenko N."/>
            <person name="Sullivan M.B."/>
        </authorList>
    </citation>
    <scope>NUCLEOTIDE SEQUENCE [LARGE SCALE GENOMIC DNA]</scope>
    <source>
        <strain evidence="8 9">18</strain>
    </source>
</reference>
<dbReference type="GeneID" id="78059533"/>
<dbReference type="Gene3D" id="3.20.20.80">
    <property type="entry name" value="Glycosidases"/>
    <property type="match status" value="1"/>
</dbReference>
<dbReference type="SMART" id="SM00633">
    <property type="entry name" value="Glyco_10"/>
    <property type="match status" value="1"/>
</dbReference>
<evidence type="ECO:0000256" key="4">
    <source>
        <dbReference type="ARBA" id="ARBA00023326"/>
    </source>
</evidence>
<dbReference type="KEGG" id="cbat:M666_02140"/>
<dbReference type="PROSITE" id="PS51760">
    <property type="entry name" value="GH10_2"/>
    <property type="match status" value="1"/>
</dbReference>
<keyword evidence="3 6" id="KW-0326">Glycosidase</keyword>
<name>A0AAU8R8G7_9FLAO</name>
<gene>
    <name evidence="8" type="ORF">M666_02140</name>
</gene>
<dbReference type="PROSITE" id="PS00591">
    <property type="entry name" value="GH10_1"/>
    <property type="match status" value="1"/>
</dbReference>
<dbReference type="InterPro" id="IPR001000">
    <property type="entry name" value="GH10_dom"/>
</dbReference>
<protein>
    <recommendedName>
        <fullName evidence="6">Beta-xylanase</fullName>
        <ecNumber evidence="6">3.2.1.8</ecNumber>
    </recommendedName>
</protein>
<dbReference type="EMBL" id="CP009976">
    <property type="protein sequence ID" value="AIZ40479.1"/>
    <property type="molecule type" value="Genomic_DNA"/>
</dbReference>
<keyword evidence="4 6" id="KW-0624">Polysaccharide degradation</keyword>